<evidence type="ECO:0000256" key="9">
    <source>
        <dbReference type="ARBA" id="ARBA00023002"/>
    </source>
</evidence>
<dbReference type="GO" id="GO:0016095">
    <property type="term" value="P:polyprenol catabolic process"/>
    <property type="evidence" value="ECO:0007669"/>
    <property type="project" value="UniProtKB-UniRule"/>
</dbReference>
<comment type="pathway">
    <text evidence="2 19">Protein modification; protein glycosylation.</text>
</comment>
<dbReference type="EC" id="1.3.1.94" evidence="4 19"/>
<dbReference type="InterPro" id="IPR039698">
    <property type="entry name" value="Dfg10/SRD5A3"/>
</dbReference>
<dbReference type="GO" id="GO:0047751">
    <property type="term" value="F:3-oxo-5-alpha-steroid 4-dehydrogenase (NADP+) activity"/>
    <property type="evidence" value="ECO:0007669"/>
    <property type="project" value="UniProtKB-UniRule"/>
</dbReference>
<feature type="transmembrane region" description="Helical" evidence="19">
    <location>
        <begin position="211"/>
        <end position="237"/>
    </location>
</feature>
<comment type="similarity">
    <text evidence="13 19">Belongs to the steroid 5-alpha reductase family. Polyprenal reductase subfamily.</text>
</comment>
<comment type="catalytic activity">
    <reaction evidence="17">
        <text>17beta-hydroxy-5alpha-androstan-3-one + NADP(+) = testosterone + NADPH + H(+)</text>
        <dbReference type="Rhea" id="RHEA:50820"/>
        <dbReference type="ChEBI" id="CHEBI:15378"/>
        <dbReference type="ChEBI" id="CHEBI:16330"/>
        <dbReference type="ChEBI" id="CHEBI:17347"/>
        <dbReference type="ChEBI" id="CHEBI:57783"/>
        <dbReference type="ChEBI" id="CHEBI:58349"/>
        <dbReference type="EC" id="1.3.1.22"/>
    </reaction>
    <physiologicalReaction direction="right-to-left" evidence="17">
        <dbReference type="Rhea" id="RHEA:50822"/>
    </physiologicalReaction>
</comment>
<organism evidence="21 22">
    <name type="scientific">Channa argus</name>
    <name type="common">Northern snakehead</name>
    <name type="synonym">Ophicephalus argus</name>
    <dbReference type="NCBI Taxonomy" id="215402"/>
    <lineage>
        <taxon>Eukaryota</taxon>
        <taxon>Metazoa</taxon>
        <taxon>Chordata</taxon>
        <taxon>Craniata</taxon>
        <taxon>Vertebrata</taxon>
        <taxon>Euteleostomi</taxon>
        <taxon>Actinopterygii</taxon>
        <taxon>Neopterygii</taxon>
        <taxon>Teleostei</taxon>
        <taxon>Neoteleostei</taxon>
        <taxon>Acanthomorphata</taxon>
        <taxon>Anabantaria</taxon>
        <taxon>Anabantiformes</taxon>
        <taxon>Channoidei</taxon>
        <taxon>Channidae</taxon>
        <taxon>Channa</taxon>
    </lineage>
</organism>
<keyword evidence="11 19" id="KW-0472">Membrane</keyword>
<evidence type="ECO:0000313" key="21">
    <source>
        <dbReference type="EMBL" id="KAF3691192.1"/>
    </source>
</evidence>
<evidence type="ECO:0000256" key="15">
    <source>
        <dbReference type="ARBA" id="ARBA00048095"/>
    </source>
</evidence>
<dbReference type="Proteomes" id="UP000503349">
    <property type="component" value="Chromosome 6"/>
</dbReference>
<evidence type="ECO:0000313" key="22">
    <source>
        <dbReference type="Proteomes" id="UP000503349"/>
    </source>
</evidence>
<feature type="transmembrane region" description="Helical" evidence="19">
    <location>
        <begin position="31"/>
        <end position="55"/>
    </location>
</feature>
<protein>
    <recommendedName>
        <fullName evidence="14 19">Polyprenal reductase</fullName>
        <ecNumber evidence="3 19">1.3.1.22</ecNumber>
        <ecNumber evidence="4 19">1.3.1.94</ecNumber>
    </recommendedName>
</protein>
<evidence type="ECO:0000256" key="13">
    <source>
        <dbReference type="ARBA" id="ARBA00046320"/>
    </source>
</evidence>
<feature type="transmembrane region" description="Helical" evidence="19">
    <location>
        <begin position="150"/>
        <end position="168"/>
    </location>
</feature>
<evidence type="ECO:0000256" key="11">
    <source>
        <dbReference type="ARBA" id="ARBA00023136"/>
    </source>
</evidence>
<dbReference type="UniPathway" id="UPA00378"/>
<reference evidence="22" key="2">
    <citation type="submission" date="2019-02" db="EMBL/GenBank/DDBJ databases">
        <title>Opniocepnalus argus Var Kimnra genome.</title>
        <authorList>
            <person name="Zhou C."/>
            <person name="Xiao S."/>
        </authorList>
    </citation>
    <scope>NUCLEOTIDE SEQUENCE [LARGE SCALE GENOMIC DNA]</scope>
</reference>
<evidence type="ECO:0000256" key="6">
    <source>
        <dbReference type="ARBA" id="ARBA00022824"/>
    </source>
</evidence>
<dbReference type="GO" id="GO:0006488">
    <property type="term" value="P:dolichol-linked oligosaccharide biosynthetic process"/>
    <property type="evidence" value="ECO:0007669"/>
    <property type="project" value="UniProtKB-UniRule"/>
</dbReference>
<keyword evidence="10" id="KW-0443">Lipid metabolism</keyword>
<dbReference type="PANTHER" id="PTHR14624">
    <property type="entry name" value="DFG10 PROTEIN"/>
    <property type="match status" value="1"/>
</dbReference>
<keyword evidence="7 19" id="KW-0521">NADP</keyword>
<evidence type="ECO:0000256" key="2">
    <source>
        <dbReference type="ARBA" id="ARBA00004922"/>
    </source>
</evidence>
<dbReference type="GO" id="GO:0005789">
    <property type="term" value="C:endoplasmic reticulum membrane"/>
    <property type="evidence" value="ECO:0007669"/>
    <property type="project" value="UniProtKB-SubCell"/>
</dbReference>
<dbReference type="Pfam" id="PF02544">
    <property type="entry name" value="Steroid_dh"/>
    <property type="match status" value="1"/>
</dbReference>
<comment type="catalytic activity">
    <reaction evidence="16">
        <text>a 3-oxo-5alpha-steroid + NADP(+) = a 3-oxo-Delta(4)-steroid + NADPH + H(+)</text>
        <dbReference type="Rhea" id="RHEA:54384"/>
        <dbReference type="ChEBI" id="CHEBI:13601"/>
        <dbReference type="ChEBI" id="CHEBI:15378"/>
        <dbReference type="ChEBI" id="CHEBI:47909"/>
        <dbReference type="ChEBI" id="CHEBI:57783"/>
        <dbReference type="ChEBI" id="CHEBI:58349"/>
        <dbReference type="EC" id="1.3.1.22"/>
    </reaction>
    <physiologicalReaction direction="right-to-left" evidence="16">
        <dbReference type="Rhea" id="RHEA:54386"/>
    </physiologicalReaction>
</comment>
<comment type="catalytic activity">
    <reaction evidence="15">
        <text>androst-4-ene-3,17-dione + NADPH + H(+) = 5alpha-androstan-3,17-dione + NADP(+)</text>
        <dbReference type="Rhea" id="RHEA:50816"/>
        <dbReference type="ChEBI" id="CHEBI:15378"/>
        <dbReference type="ChEBI" id="CHEBI:15994"/>
        <dbReference type="ChEBI" id="CHEBI:16422"/>
        <dbReference type="ChEBI" id="CHEBI:57783"/>
        <dbReference type="ChEBI" id="CHEBI:58349"/>
    </reaction>
    <physiologicalReaction direction="right-to-left" evidence="15">
        <dbReference type="Rhea" id="RHEA:50818"/>
    </physiologicalReaction>
</comment>
<evidence type="ECO:0000259" key="20">
    <source>
        <dbReference type="Pfam" id="PF02544"/>
    </source>
</evidence>
<evidence type="ECO:0000256" key="8">
    <source>
        <dbReference type="ARBA" id="ARBA00022989"/>
    </source>
</evidence>
<evidence type="ECO:0000256" key="10">
    <source>
        <dbReference type="ARBA" id="ARBA00023098"/>
    </source>
</evidence>
<keyword evidence="22" id="KW-1185">Reference proteome</keyword>
<dbReference type="GO" id="GO:0160198">
    <property type="term" value="F:polyprenal reductase activity"/>
    <property type="evidence" value="ECO:0007669"/>
    <property type="project" value="UniProtKB-EC"/>
</dbReference>
<sequence>MLFQDLVRYGKTKQYMKRDDWLCVFDVPKRWFWHFYAVSVCWNGLLLGFYLNFIFQHQFHLHPWLTKLLDILTGEPTTASQVPQLSTLLVQLLLWVHSLRRLLECLFVSVFSDGAMHLVQYMFGLGYYIVLGLTVLCSDRLGSGTLFSQLDWFHVTGFALFIGASLLQHQSMVLLAKLRTGKSGTVETLAHRVPMGGWFEVVSCPHYFAELLIYVSLSLVFGGLSLTWWLLVLYVLFNQALAAQLCHDLYISKYESYPKHRKAFIPYVL</sequence>
<evidence type="ECO:0000256" key="4">
    <source>
        <dbReference type="ARBA" id="ARBA00012522"/>
    </source>
</evidence>
<accession>A0A6G1PLQ5</accession>
<proteinExistence type="inferred from homology"/>
<dbReference type="PANTHER" id="PTHR14624:SF0">
    <property type="entry name" value="POLYPRENOL REDUCTASE"/>
    <property type="match status" value="1"/>
</dbReference>
<evidence type="ECO:0000256" key="19">
    <source>
        <dbReference type="RuleBase" id="RU367081"/>
    </source>
</evidence>
<keyword evidence="5 19" id="KW-0812">Transmembrane</keyword>
<dbReference type="Gene3D" id="1.20.120.1630">
    <property type="match status" value="1"/>
</dbReference>
<dbReference type="GO" id="GO:0102389">
    <property type="term" value="F:polyprenol reductase activity"/>
    <property type="evidence" value="ECO:0007669"/>
    <property type="project" value="UniProtKB-UniRule"/>
</dbReference>
<reference evidence="21 22" key="1">
    <citation type="submission" date="2019-02" db="EMBL/GenBank/DDBJ databases">
        <title>Opniocepnalus argus genome.</title>
        <authorList>
            <person name="Zhou C."/>
            <person name="Xiao S."/>
        </authorList>
    </citation>
    <scope>NUCLEOTIDE SEQUENCE [LARGE SCALE GENOMIC DNA]</scope>
    <source>
        <strain evidence="21">OARG1902GOOAL</strain>
        <tissue evidence="21">Muscle</tissue>
    </source>
</reference>
<dbReference type="AlphaFoldDB" id="A0A6G1PLQ5"/>
<evidence type="ECO:0000256" key="16">
    <source>
        <dbReference type="ARBA" id="ARBA00048765"/>
    </source>
</evidence>
<keyword evidence="9 19" id="KW-0560">Oxidoreductase</keyword>
<feature type="transmembrane region" description="Helical" evidence="19">
    <location>
        <begin position="118"/>
        <end position="138"/>
    </location>
</feature>
<evidence type="ECO:0000256" key="17">
    <source>
        <dbReference type="ARBA" id="ARBA00049397"/>
    </source>
</evidence>
<keyword evidence="8 19" id="KW-1133">Transmembrane helix</keyword>
<dbReference type="PROSITE" id="PS50244">
    <property type="entry name" value="S5A_REDUCTASE"/>
    <property type="match status" value="1"/>
</dbReference>
<comment type="function">
    <text evidence="12">Plays a key role in early steps of protein N-linked glycosylation by being involved in the conversion of polyprenol into dolichol. Acts as a polyprenal reductase that mediates the reduction of polyprenal into dolichal in a NADP-dependent mechanism. Dolichols are required for the synthesis of dolichol-linked monosaccharides and the oligosaccharide precursor used for N-glycosylation. Also able to convert testosterone (T) into 5-alpha-dihydrotestosterone (DHT).</text>
</comment>
<comment type="catalytic activity">
    <reaction evidence="18 19">
        <text>a di-trans,poly-cis-dolichal + NADP(+) = a di-trans,poly-cis-polyprenal + NADPH + H(+)</text>
        <dbReference type="Rhea" id="RHEA:80727"/>
        <dbReference type="Rhea" id="RHEA-COMP:19536"/>
        <dbReference type="Rhea" id="RHEA-COMP:19537"/>
        <dbReference type="ChEBI" id="CHEBI:15378"/>
        <dbReference type="ChEBI" id="CHEBI:57783"/>
        <dbReference type="ChEBI" id="CHEBI:58349"/>
        <dbReference type="ChEBI" id="CHEBI:231623"/>
        <dbReference type="ChEBI" id="CHEBI:231637"/>
        <dbReference type="EC" id="1.3.1.94"/>
    </reaction>
    <physiologicalReaction direction="right-to-left" evidence="18 19">
        <dbReference type="Rhea" id="RHEA:80729"/>
    </physiologicalReaction>
</comment>
<evidence type="ECO:0000256" key="12">
    <source>
        <dbReference type="ARBA" id="ARBA00045898"/>
    </source>
</evidence>
<dbReference type="EMBL" id="CM015717">
    <property type="protein sequence ID" value="KAF3691192.1"/>
    <property type="molecule type" value="Genomic_DNA"/>
</dbReference>
<evidence type="ECO:0000256" key="1">
    <source>
        <dbReference type="ARBA" id="ARBA00004477"/>
    </source>
</evidence>
<dbReference type="FunFam" id="1.20.120.1630:FF:000021">
    <property type="entry name" value="Polyprenol reductase 1"/>
    <property type="match status" value="1"/>
</dbReference>
<keyword evidence="6 19" id="KW-0256">Endoplasmic reticulum</keyword>
<evidence type="ECO:0000256" key="7">
    <source>
        <dbReference type="ARBA" id="ARBA00022857"/>
    </source>
</evidence>
<evidence type="ECO:0000256" key="14">
    <source>
        <dbReference type="ARBA" id="ARBA00047186"/>
    </source>
</evidence>
<evidence type="ECO:0000256" key="5">
    <source>
        <dbReference type="ARBA" id="ARBA00022692"/>
    </source>
</evidence>
<dbReference type="InterPro" id="IPR001104">
    <property type="entry name" value="3-oxo-5_a-steroid_4-DH_C"/>
</dbReference>
<dbReference type="EC" id="1.3.1.22" evidence="3 19"/>
<feature type="domain" description="3-oxo-5-alpha-steroid 4-dehydrogenase C-terminal" evidence="20">
    <location>
        <begin position="151"/>
        <end position="269"/>
    </location>
</feature>
<evidence type="ECO:0000256" key="18">
    <source>
        <dbReference type="ARBA" id="ARBA00049427"/>
    </source>
</evidence>
<comment type="subcellular location">
    <subcellularLocation>
        <location evidence="1">Endoplasmic reticulum membrane</location>
        <topology evidence="1">Multi-pass membrane protein</topology>
    </subcellularLocation>
</comment>
<evidence type="ECO:0000256" key="3">
    <source>
        <dbReference type="ARBA" id="ARBA00012049"/>
    </source>
</evidence>
<gene>
    <name evidence="21" type="ORF">EXN66_Car006867</name>
</gene>
<name>A0A6G1PLQ5_CHAAH</name>